<dbReference type="InterPro" id="IPR016990">
    <property type="entry name" value="UCP032162_TM"/>
</dbReference>
<dbReference type="PIRSF" id="PIRSF032162">
    <property type="entry name" value="UCP032162_imp"/>
    <property type="match status" value="1"/>
</dbReference>
<evidence type="ECO:0000313" key="4">
    <source>
        <dbReference type="Proteomes" id="UP001143486"/>
    </source>
</evidence>
<feature type="region of interest" description="Disordered" evidence="1">
    <location>
        <begin position="147"/>
        <end position="176"/>
    </location>
</feature>
<keyword evidence="4" id="KW-1185">Reference proteome</keyword>
<name>A0A9W6MPJ2_9PROT</name>
<dbReference type="AlphaFoldDB" id="A0A9W6MPJ2"/>
<gene>
    <name evidence="3" type="ORF">GCM10017621_31880</name>
</gene>
<evidence type="ECO:0000256" key="2">
    <source>
        <dbReference type="SAM" id="Phobius"/>
    </source>
</evidence>
<feature type="transmembrane region" description="Helical" evidence="2">
    <location>
        <begin position="43"/>
        <end position="61"/>
    </location>
</feature>
<evidence type="ECO:0000256" key="1">
    <source>
        <dbReference type="SAM" id="MobiDB-lite"/>
    </source>
</evidence>
<keyword evidence="2" id="KW-0472">Membrane</keyword>
<evidence type="ECO:0000313" key="3">
    <source>
        <dbReference type="EMBL" id="GLK53680.1"/>
    </source>
</evidence>
<protein>
    <submittedName>
        <fullName evidence="3">Membrane protein</fullName>
    </submittedName>
</protein>
<feature type="transmembrane region" description="Helical" evidence="2">
    <location>
        <begin position="15"/>
        <end position="37"/>
    </location>
</feature>
<comment type="caution">
    <text evidence="3">The sequence shown here is derived from an EMBL/GenBank/DDBJ whole genome shotgun (WGS) entry which is preliminary data.</text>
</comment>
<sequence length="176" mass="19260">MEAELAPNRSLPNPAFTALMIAIAIISFSAGMLFITIGAWPVTPFFGLDAFLVWLAFRISYRDGRAREWVTVNARDIEVVRQHPTGHRRRYRLPTAWVQLRLIDPGEHHAQLALSAHGRALVLGSFLSPPERGEFAEALGAAIDTARRSLNPAREASQDTPKDRAQEPGGAVPSGG</sequence>
<reference evidence="3" key="1">
    <citation type="journal article" date="2014" name="Int. J. Syst. Evol. Microbiol.">
        <title>Complete genome sequence of Corynebacterium casei LMG S-19264T (=DSM 44701T), isolated from a smear-ripened cheese.</title>
        <authorList>
            <consortium name="US DOE Joint Genome Institute (JGI-PGF)"/>
            <person name="Walter F."/>
            <person name="Albersmeier A."/>
            <person name="Kalinowski J."/>
            <person name="Ruckert C."/>
        </authorList>
    </citation>
    <scope>NUCLEOTIDE SEQUENCE</scope>
    <source>
        <strain evidence="3">VKM B-1513</strain>
    </source>
</reference>
<dbReference type="InterPro" id="IPR019253">
    <property type="entry name" value="DUF2244_TM"/>
</dbReference>
<reference evidence="3" key="2">
    <citation type="submission" date="2023-01" db="EMBL/GenBank/DDBJ databases">
        <authorList>
            <person name="Sun Q."/>
            <person name="Evtushenko L."/>
        </authorList>
    </citation>
    <scope>NUCLEOTIDE SEQUENCE</scope>
    <source>
        <strain evidence="3">VKM B-1513</strain>
    </source>
</reference>
<proteinExistence type="predicted"/>
<feature type="compositionally biased region" description="Basic and acidic residues" evidence="1">
    <location>
        <begin position="156"/>
        <end position="166"/>
    </location>
</feature>
<dbReference type="Proteomes" id="UP001143486">
    <property type="component" value="Unassembled WGS sequence"/>
</dbReference>
<accession>A0A9W6MPJ2</accession>
<dbReference type="EMBL" id="BSFE01000012">
    <property type="protein sequence ID" value="GLK53680.1"/>
    <property type="molecule type" value="Genomic_DNA"/>
</dbReference>
<organism evidence="3 4">
    <name type="scientific">Maricaulis virginensis</name>
    <dbReference type="NCBI Taxonomy" id="144022"/>
    <lineage>
        <taxon>Bacteria</taxon>
        <taxon>Pseudomonadati</taxon>
        <taxon>Pseudomonadota</taxon>
        <taxon>Alphaproteobacteria</taxon>
        <taxon>Maricaulales</taxon>
        <taxon>Maricaulaceae</taxon>
        <taxon>Maricaulis</taxon>
    </lineage>
</organism>
<keyword evidence="2" id="KW-1133">Transmembrane helix</keyword>
<dbReference type="Pfam" id="PF10003">
    <property type="entry name" value="DUF2244"/>
    <property type="match status" value="1"/>
</dbReference>
<keyword evidence="2" id="KW-0812">Transmembrane</keyword>